<dbReference type="CDD" id="cd06176">
    <property type="entry name" value="MFS_BCD_PucC-like"/>
    <property type="match status" value="1"/>
</dbReference>
<keyword evidence="5 6" id="KW-0472">Membrane</keyword>
<comment type="similarity">
    <text evidence="2">Belongs to the PucC family.</text>
</comment>
<gene>
    <name evidence="7" type="ORF">ENE74_12770</name>
</gene>
<dbReference type="Pfam" id="PF03209">
    <property type="entry name" value="PUCC"/>
    <property type="match status" value="1"/>
</dbReference>
<evidence type="ECO:0000313" key="7">
    <source>
        <dbReference type="EMBL" id="RVT40206.1"/>
    </source>
</evidence>
<comment type="caution">
    <text evidence="7">The sequence shown here is derived from an EMBL/GenBank/DDBJ whole genome shotgun (WGS) entry which is preliminary data.</text>
</comment>
<dbReference type="Proteomes" id="UP000282977">
    <property type="component" value="Unassembled WGS sequence"/>
</dbReference>
<dbReference type="EMBL" id="RZUL01000004">
    <property type="protein sequence ID" value="RVT40206.1"/>
    <property type="molecule type" value="Genomic_DNA"/>
</dbReference>
<dbReference type="OrthoDB" id="5800821at2"/>
<feature type="transmembrane region" description="Helical" evidence="6">
    <location>
        <begin position="108"/>
        <end position="133"/>
    </location>
</feature>
<keyword evidence="8" id="KW-1185">Reference proteome</keyword>
<feature type="transmembrane region" description="Helical" evidence="6">
    <location>
        <begin position="405"/>
        <end position="426"/>
    </location>
</feature>
<feature type="transmembrane region" description="Helical" evidence="6">
    <location>
        <begin position="333"/>
        <end position="359"/>
    </location>
</feature>
<feature type="transmembrane region" description="Helical" evidence="6">
    <location>
        <begin position="7"/>
        <end position="29"/>
    </location>
</feature>
<feature type="transmembrane region" description="Helical" evidence="6">
    <location>
        <begin position="177"/>
        <end position="199"/>
    </location>
</feature>
<dbReference type="Gene3D" id="1.20.1250.20">
    <property type="entry name" value="MFS general substrate transporter like domains"/>
    <property type="match status" value="1"/>
</dbReference>
<evidence type="ECO:0000256" key="6">
    <source>
        <dbReference type="SAM" id="Phobius"/>
    </source>
</evidence>
<evidence type="ECO:0000256" key="5">
    <source>
        <dbReference type="ARBA" id="ARBA00023136"/>
    </source>
</evidence>
<feature type="transmembrane region" description="Helical" evidence="6">
    <location>
        <begin position="371"/>
        <end position="393"/>
    </location>
</feature>
<dbReference type="PANTHER" id="PTHR23538:SF1">
    <property type="entry name" value="44.5 KD BACTERIOCHLOROPHYLL SYNTHASE SUBUNIT"/>
    <property type="match status" value="1"/>
</dbReference>
<protein>
    <submittedName>
        <fullName evidence="7">MFS transporter</fullName>
    </submittedName>
</protein>
<dbReference type="PIRSF" id="PIRSF016565">
    <property type="entry name" value="PucC"/>
    <property type="match status" value="1"/>
</dbReference>
<dbReference type="GO" id="GO:0016020">
    <property type="term" value="C:membrane"/>
    <property type="evidence" value="ECO:0007669"/>
    <property type="project" value="UniProtKB-SubCell"/>
</dbReference>
<evidence type="ECO:0000313" key="8">
    <source>
        <dbReference type="Proteomes" id="UP000282977"/>
    </source>
</evidence>
<sequence>MERSRGLGWFGIVRMGLVQSAIGAIVMLATSLLNRVMVVEYALPVALPAGLVAWHYAVQLSRPAWGHRSDRGTQRTPWIIMGMGILALGALLAVDALAMLAGGAVATGYALLVLAFTMIGAGVGAAGTSLLALLATRVAPERRAAAASITWIMMIAGIVITAGVAGSLIDPFSLERLAMVSGGVALGAFLLSVAAIWGVEGGSPAVAAPREAPSVSFRAALAEILGDTEARRFTLFIFLSMLAYSMQDLILEPFAGLVFGLTPGQSTQLSGAQHGGVLAGMLLVGIGGSLLGGRTPAALRRWTFAGCIGSAAALLGLAVAARVGMDWPLRANVMLLGFANGVFAVAAIGTMMALAGAGSSVERGPREGVRMGVWGAAQAIAFGTGGLTGALAVDAVRALGGSTERAFTLVFGAEALLFLAAAWLALHVARAVSRPSSILAGEMAT</sequence>
<organism evidence="7 8">
    <name type="scientific">Sphingobium algorifonticola</name>
    <dbReference type="NCBI Taxonomy" id="2008318"/>
    <lineage>
        <taxon>Bacteria</taxon>
        <taxon>Pseudomonadati</taxon>
        <taxon>Pseudomonadota</taxon>
        <taxon>Alphaproteobacteria</taxon>
        <taxon>Sphingomonadales</taxon>
        <taxon>Sphingomonadaceae</taxon>
        <taxon>Sphingobium</taxon>
    </lineage>
</organism>
<dbReference type="InterPro" id="IPR004896">
    <property type="entry name" value="PucC-rel"/>
</dbReference>
<dbReference type="InterPro" id="IPR026036">
    <property type="entry name" value="PucC"/>
</dbReference>
<accession>A0A437J5L9</accession>
<feature type="transmembrane region" description="Helical" evidence="6">
    <location>
        <begin position="41"/>
        <end position="58"/>
    </location>
</feature>
<reference evidence="7 8" key="1">
    <citation type="submission" date="2019-01" db="EMBL/GenBank/DDBJ databases">
        <authorList>
            <person name="Chen W.-M."/>
        </authorList>
    </citation>
    <scope>NUCLEOTIDE SEQUENCE [LARGE SCALE GENOMIC DNA]</scope>
    <source>
        <strain evidence="7 8">TLA-22</strain>
    </source>
</reference>
<evidence type="ECO:0000256" key="2">
    <source>
        <dbReference type="ARBA" id="ARBA00008412"/>
    </source>
</evidence>
<dbReference type="SUPFAM" id="SSF103473">
    <property type="entry name" value="MFS general substrate transporter"/>
    <property type="match status" value="1"/>
</dbReference>
<evidence type="ECO:0000256" key="1">
    <source>
        <dbReference type="ARBA" id="ARBA00004141"/>
    </source>
</evidence>
<feature type="transmembrane region" description="Helical" evidence="6">
    <location>
        <begin position="271"/>
        <end position="291"/>
    </location>
</feature>
<dbReference type="AlphaFoldDB" id="A0A437J5L9"/>
<feature type="transmembrane region" description="Helical" evidence="6">
    <location>
        <begin position="233"/>
        <end position="251"/>
    </location>
</feature>
<feature type="transmembrane region" description="Helical" evidence="6">
    <location>
        <begin position="78"/>
        <end position="102"/>
    </location>
</feature>
<dbReference type="InterPro" id="IPR036259">
    <property type="entry name" value="MFS_trans_sf"/>
</dbReference>
<proteinExistence type="inferred from homology"/>
<feature type="transmembrane region" description="Helical" evidence="6">
    <location>
        <begin position="145"/>
        <end position="165"/>
    </location>
</feature>
<keyword evidence="4 6" id="KW-1133">Transmembrane helix</keyword>
<evidence type="ECO:0000256" key="3">
    <source>
        <dbReference type="ARBA" id="ARBA00022692"/>
    </source>
</evidence>
<name>A0A437J5L9_9SPHN</name>
<comment type="subcellular location">
    <subcellularLocation>
        <location evidence="1">Membrane</location>
        <topology evidence="1">Multi-pass membrane protein</topology>
    </subcellularLocation>
</comment>
<dbReference type="RefSeq" id="WP_127691306.1">
    <property type="nucleotide sequence ID" value="NZ_RZUL01000004.1"/>
</dbReference>
<keyword evidence="3 6" id="KW-0812">Transmembrane</keyword>
<dbReference type="PANTHER" id="PTHR23538">
    <property type="entry name" value="44.5 KD BACTERIOCHLOROPHYLL SYNTHASE SUBUNIT"/>
    <property type="match status" value="1"/>
</dbReference>
<evidence type="ECO:0000256" key="4">
    <source>
        <dbReference type="ARBA" id="ARBA00022989"/>
    </source>
</evidence>
<feature type="transmembrane region" description="Helical" evidence="6">
    <location>
        <begin position="303"/>
        <end position="321"/>
    </location>
</feature>